<evidence type="ECO:0000313" key="4">
    <source>
        <dbReference type="Proteomes" id="UP000481872"/>
    </source>
</evidence>
<dbReference type="InterPro" id="IPR025948">
    <property type="entry name" value="HTH-like_dom"/>
</dbReference>
<dbReference type="PROSITE" id="PS50994">
    <property type="entry name" value="INTEGRASE"/>
    <property type="match status" value="1"/>
</dbReference>
<reference evidence="3 4" key="1">
    <citation type="submission" date="2020-02" db="EMBL/GenBank/DDBJ databases">
        <title>Genome assembly of a novel Clostridium senegalense strain.</title>
        <authorList>
            <person name="Gupta T.B."/>
            <person name="Jauregui R."/>
            <person name="Maclean P."/>
            <person name="Nawarathana A."/>
            <person name="Brightwell G."/>
        </authorList>
    </citation>
    <scope>NUCLEOTIDE SEQUENCE [LARGE SCALE GENOMIC DNA]</scope>
    <source>
        <strain evidence="3 4">AGRFS4</strain>
    </source>
</reference>
<comment type="caution">
    <text evidence="3">The sequence shown here is derived from an EMBL/GenBank/DDBJ whole genome shotgun (WGS) entry which is preliminary data.</text>
</comment>
<dbReference type="GO" id="GO:0015074">
    <property type="term" value="P:DNA integration"/>
    <property type="evidence" value="ECO:0007669"/>
    <property type="project" value="InterPro"/>
</dbReference>
<dbReference type="AlphaFoldDB" id="A0A6M0H812"/>
<dbReference type="EMBL" id="JAAGPU010000088">
    <property type="protein sequence ID" value="NEU06677.1"/>
    <property type="molecule type" value="Genomic_DNA"/>
</dbReference>
<dbReference type="PANTHER" id="PTHR46889:SF5">
    <property type="entry name" value="INTEGRASE PROTEIN"/>
    <property type="match status" value="1"/>
</dbReference>
<proteinExistence type="predicted"/>
<evidence type="ECO:0000313" key="3">
    <source>
        <dbReference type="EMBL" id="NEU06677.1"/>
    </source>
</evidence>
<organism evidence="3 4">
    <name type="scientific">Clostridium senegalense</name>
    <dbReference type="NCBI Taxonomy" id="1465809"/>
    <lineage>
        <taxon>Bacteria</taxon>
        <taxon>Bacillati</taxon>
        <taxon>Bacillota</taxon>
        <taxon>Clostridia</taxon>
        <taxon>Eubacteriales</taxon>
        <taxon>Clostridiaceae</taxon>
        <taxon>Clostridium</taxon>
    </lineage>
</organism>
<dbReference type="Gene3D" id="3.30.420.10">
    <property type="entry name" value="Ribonuclease H-like superfamily/Ribonuclease H"/>
    <property type="match status" value="1"/>
</dbReference>
<dbReference type="PANTHER" id="PTHR46889">
    <property type="entry name" value="TRANSPOSASE INSF FOR INSERTION SEQUENCE IS3B-RELATED"/>
    <property type="match status" value="1"/>
</dbReference>
<dbReference type="NCBIfam" id="NF033516">
    <property type="entry name" value="transpos_IS3"/>
    <property type="match status" value="1"/>
</dbReference>
<dbReference type="InterPro" id="IPR001584">
    <property type="entry name" value="Integrase_cat-core"/>
</dbReference>
<feature type="domain" description="Integrase catalytic" evidence="2">
    <location>
        <begin position="62"/>
        <end position="229"/>
    </location>
</feature>
<feature type="non-terminal residue" evidence="3">
    <location>
        <position position="235"/>
    </location>
</feature>
<accession>A0A6M0H812</accession>
<gene>
    <name evidence="3" type="ORF">G3M99_18135</name>
</gene>
<sequence length="235" mass="27857">VKIKKDEVGQFYGYKKVRAVLKNKYKLKINKKKVYRLMKRMNLLEVKRKGFKRYSKICKNHVITDSNQLWEMDMKYVYIAETREIAYLTSIIDVFDRSILAYDLSLSPNAEQAKIVVIKALYNRGIKGKISELIIRTDNGSQFIASKFEKLCIQENVTHERIPVHSPNYNAHIESYHRYLQEECLAGRLFKDLEEAINTIENYVSNYNFKRIHSSIDYRTPNEFYNLTNSNFKNK</sequence>
<dbReference type="Pfam" id="PF00665">
    <property type="entry name" value="rve"/>
    <property type="match status" value="1"/>
</dbReference>
<evidence type="ECO:0000259" key="2">
    <source>
        <dbReference type="PROSITE" id="PS50994"/>
    </source>
</evidence>
<dbReference type="Pfam" id="PF13276">
    <property type="entry name" value="HTH_21"/>
    <property type="match status" value="1"/>
</dbReference>
<dbReference type="Proteomes" id="UP000481872">
    <property type="component" value="Unassembled WGS sequence"/>
</dbReference>
<dbReference type="InterPro" id="IPR050900">
    <property type="entry name" value="Transposase_IS3/IS150/IS904"/>
</dbReference>
<evidence type="ECO:0000256" key="1">
    <source>
        <dbReference type="ARBA" id="ARBA00002286"/>
    </source>
</evidence>
<dbReference type="InterPro" id="IPR036397">
    <property type="entry name" value="RNaseH_sf"/>
</dbReference>
<dbReference type="GO" id="GO:0003676">
    <property type="term" value="F:nucleic acid binding"/>
    <property type="evidence" value="ECO:0007669"/>
    <property type="project" value="InterPro"/>
</dbReference>
<keyword evidence="4" id="KW-1185">Reference proteome</keyword>
<name>A0A6M0H812_9CLOT</name>
<feature type="non-terminal residue" evidence="3">
    <location>
        <position position="1"/>
    </location>
</feature>
<dbReference type="InterPro" id="IPR012337">
    <property type="entry name" value="RNaseH-like_sf"/>
</dbReference>
<comment type="function">
    <text evidence="1">Involved in the transposition of the insertion sequence.</text>
</comment>
<protein>
    <submittedName>
        <fullName evidence="3">IS3 family transposase</fullName>
    </submittedName>
</protein>
<dbReference type="InterPro" id="IPR048020">
    <property type="entry name" value="Transpos_IS3"/>
</dbReference>
<dbReference type="Pfam" id="PF13333">
    <property type="entry name" value="rve_2"/>
    <property type="match status" value="1"/>
</dbReference>
<dbReference type="RefSeq" id="WP_199870972.1">
    <property type="nucleotide sequence ID" value="NZ_JAAGPU010000088.1"/>
</dbReference>
<dbReference type="SUPFAM" id="SSF53098">
    <property type="entry name" value="Ribonuclease H-like"/>
    <property type="match status" value="1"/>
</dbReference>